<dbReference type="Gene3D" id="3.40.390.30">
    <property type="entry name" value="Metalloproteases ('zincins'), catalytic domain"/>
    <property type="match status" value="1"/>
</dbReference>
<feature type="binding site" evidence="7">
    <location>
        <position position="131"/>
    </location>
    <ligand>
        <name>Zn(2+)</name>
        <dbReference type="ChEBI" id="CHEBI:29105"/>
        <note>catalytic</note>
    </ligand>
</feature>
<dbReference type="InterPro" id="IPR020549">
    <property type="entry name" value="YbeY_CS"/>
</dbReference>
<reference evidence="8 9" key="1">
    <citation type="journal article" date="2015" name="PLoS Negl. Trop. Dis.">
        <title>Distribution of Plasmids in Distinct Leptospira Pathogenic Species.</title>
        <authorList>
            <person name="Wang Y."/>
            <person name="Zhuang X."/>
            <person name="Zhong Y."/>
            <person name="Zhang C."/>
            <person name="Zhang Y."/>
            <person name="Zeng L."/>
            <person name="Zhu Y."/>
            <person name="He P."/>
            <person name="Dong K."/>
            <person name="Pal U."/>
            <person name="Guo X."/>
            <person name="Qin J."/>
        </authorList>
    </citation>
    <scope>NUCLEOTIDE SEQUENCE [LARGE SCALE GENOMIC DNA]</scope>
    <source>
        <strain evidence="8 9">56604</strain>
    </source>
</reference>
<dbReference type="SUPFAM" id="SSF55486">
    <property type="entry name" value="Metalloproteases ('zincins'), catalytic domain"/>
    <property type="match status" value="1"/>
</dbReference>
<comment type="function">
    <text evidence="7">Single strand-specific metallo-endoribonuclease involved in late-stage 70S ribosome quality control and in maturation of the 3' terminus of the 16S rRNA.</text>
</comment>
<dbReference type="GO" id="GO:0004222">
    <property type="term" value="F:metalloendopeptidase activity"/>
    <property type="evidence" value="ECO:0007669"/>
    <property type="project" value="InterPro"/>
</dbReference>
<dbReference type="PROSITE" id="PS01306">
    <property type="entry name" value="UPF0054"/>
    <property type="match status" value="1"/>
</dbReference>
<dbReference type="Pfam" id="PF02130">
    <property type="entry name" value="YbeY"/>
    <property type="match status" value="1"/>
</dbReference>
<dbReference type="GO" id="GO:0005737">
    <property type="term" value="C:cytoplasm"/>
    <property type="evidence" value="ECO:0007669"/>
    <property type="project" value="UniProtKB-SubCell"/>
</dbReference>
<dbReference type="GO" id="GO:0004521">
    <property type="term" value="F:RNA endonuclease activity"/>
    <property type="evidence" value="ECO:0007669"/>
    <property type="project" value="UniProtKB-UniRule"/>
</dbReference>
<evidence type="ECO:0000256" key="2">
    <source>
        <dbReference type="ARBA" id="ARBA00022722"/>
    </source>
</evidence>
<feature type="binding site" evidence="7">
    <location>
        <position position="141"/>
    </location>
    <ligand>
        <name>Zn(2+)</name>
        <dbReference type="ChEBI" id="CHEBI:29105"/>
        <note>catalytic</note>
    </ligand>
</feature>
<sequence length="165" mass="19018">MIADSVSISNDYGDISWWNETEVIFNCGILFRKELKDFPCELSLLLVGDSDMRKINRLRRGKDKTTDVLSFPLEFDSSPLQNVLQKRMGFDSNSLPPIALGEIVISVDTLEKQAVEIGHSVKDEFYRLLVHGFLHLLGYDHERGEEEERIMKLKEDECLEILQEL</sequence>
<organism evidence="8">
    <name type="scientific">Leptospira borgpetersenii serovar Ballum</name>
    <dbReference type="NCBI Taxonomy" id="280505"/>
    <lineage>
        <taxon>Bacteria</taxon>
        <taxon>Pseudomonadati</taxon>
        <taxon>Spirochaetota</taxon>
        <taxon>Spirochaetia</taxon>
        <taxon>Leptospirales</taxon>
        <taxon>Leptospiraceae</taxon>
        <taxon>Leptospira</taxon>
    </lineage>
</organism>
<dbReference type="Proteomes" id="UP000058857">
    <property type="component" value="Chromosome 1"/>
</dbReference>
<dbReference type="PANTHER" id="PTHR46986">
    <property type="entry name" value="ENDORIBONUCLEASE YBEY, CHLOROPLASTIC"/>
    <property type="match status" value="1"/>
</dbReference>
<protein>
    <recommendedName>
        <fullName evidence="7">Endoribonuclease YbeY</fullName>
        <ecNumber evidence="7">3.1.-.-</ecNumber>
    </recommendedName>
</protein>
<evidence type="ECO:0000256" key="5">
    <source>
        <dbReference type="ARBA" id="ARBA00022801"/>
    </source>
</evidence>
<keyword evidence="7" id="KW-0690">Ribosome biogenesis</keyword>
<comment type="similarity">
    <text evidence="1 7">Belongs to the endoribonuclease YbeY family.</text>
</comment>
<dbReference type="GO" id="GO:0008270">
    <property type="term" value="F:zinc ion binding"/>
    <property type="evidence" value="ECO:0007669"/>
    <property type="project" value="UniProtKB-UniRule"/>
</dbReference>
<dbReference type="EMBL" id="CP012029">
    <property type="protein sequence ID" value="ALO25954.1"/>
    <property type="molecule type" value="Genomic_DNA"/>
</dbReference>
<evidence type="ECO:0000313" key="8">
    <source>
        <dbReference type="EMBL" id="ALO25954.1"/>
    </source>
</evidence>
<keyword evidence="3 7" id="KW-0479">Metal-binding</keyword>
<evidence type="ECO:0000256" key="6">
    <source>
        <dbReference type="ARBA" id="ARBA00022833"/>
    </source>
</evidence>
<dbReference type="NCBIfam" id="TIGR00043">
    <property type="entry name" value="rRNA maturation RNase YbeY"/>
    <property type="match status" value="1"/>
</dbReference>
<evidence type="ECO:0000256" key="1">
    <source>
        <dbReference type="ARBA" id="ARBA00010875"/>
    </source>
</evidence>
<keyword evidence="6 7" id="KW-0862">Zinc</keyword>
<accession>A0A0S2IQL4</accession>
<gene>
    <name evidence="7" type="primary">ybeY</name>
    <name evidence="8" type="ORF">LBBP_01667</name>
</gene>
<dbReference type="HAMAP" id="MF_00009">
    <property type="entry name" value="Endoribonucl_YbeY"/>
    <property type="match status" value="1"/>
</dbReference>
<dbReference type="InterPro" id="IPR002036">
    <property type="entry name" value="YbeY"/>
</dbReference>
<comment type="cofactor">
    <cofactor evidence="7">
        <name>Zn(2+)</name>
        <dbReference type="ChEBI" id="CHEBI:29105"/>
    </cofactor>
    <text evidence="7">Binds 1 zinc ion.</text>
</comment>
<dbReference type="EC" id="3.1.-.-" evidence="7"/>
<keyword evidence="4 7" id="KW-0255">Endonuclease</keyword>
<evidence type="ECO:0000256" key="7">
    <source>
        <dbReference type="HAMAP-Rule" id="MF_00009"/>
    </source>
</evidence>
<name>A0A0S2IQL4_LEPBO</name>
<dbReference type="PATRIC" id="fig|280505.15.peg.1633"/>
<evidence type="ECO:0000313" key="9">
    <source>
        <dbReference type="Proteomes" id="UP000058857"/>
    </source>
</evidence>
<evidence type="ECO:0000256" key="4">
    <source>
        <dbReference type="ARBA" id="ARBA00022759"/>
    </source>
</evidence>
<keyword evidence="2 7" id="KW-0540">Nuclease</keyword>
<keyword evidence="5 7" id="KW-0378">Hydrolase</keyword>
<dbReference type="GO" id="GO:0006364">
    <property type="term" value="P:rRNA processing"/>
    <property type="evidence" value="ECO:0007669"/>
    <property type="project" value="UniProtKB-UniRule"/>
</dbReference>
<dbReference type="InterPro" id="IPR023091">
    <property type="entry name" value="MetalPrtase_cat_dom_sf_prd"/>
</dbReference>
<evidence type="ECO:0000256" key="3">
    <source>
        <dbReference type="ARBA" id="ARBA00022723"/>
    </source>
</evidence>
<keyword evidence="7" id="KW-0698">rRNA processing</keyword>
<proteinExistence type="inferred from homology"/>
<feature type="binding site" evidence="7">
    <location>
        <position position="135"/>
    </location>
    <ligand>
        <name>Zn(2+)</name>
        <dbReference type="ChEBI" id="CHEBI:29105"/>
        <note>catalytic</note>
    </ligand>
</feature>
<keyword evidence="7" id="KW-0963">Cytoplasm</keyword>
<dbReference type="AlphaFoldDB" id="A0A0S2IQL4"/>
<comment type="subcellular location">
    <subcellularLocation>
        <location evidence="7">Cytoplasm</location>
    </subcellularLocation>
</comment>
<dbReference type="PANTHER" id="PTHR46986:SF1">
    <property type="entry name" value="ENDORIBONUCLEASE YBEY, CHLOROPLASTIC"/>
    <property type="match status" value="1"/>
</dbReference>